<accession>A0A075AWR6</accession>
<dbReference type="PROSITE" id="PS51335">
    <property type="entry name" value="ELMO"/>
    <property type="match status" value="1"/>
</dbReference>
<reference evidence="2 3" key="1">
    <citation type="journal article" date="2013" name="Curr. Biol.">
        <title>Shared signatures of parasitism and phylogenomics unite Cryptomycota and microsporidia.</title>
        <authorList>
            <person name="James T.Y."/>
            <person name="Pelin A."/>
            <person name="Bonen L."/>
            <person name="Ahrendt S."/>
            <person name="Sain D."/>
            <person name="Corradi N."/>
            <person name="Stajich J.E."/>
        </authorList>
    </citation>
    <scope>NUCLEOTIDE SEQUENCE [LARGE SCALE GENOMIC DNA]</scope>
    <source>
        <strain evidence="2 3">CSF55</strain>
    </source>
</reference>
<evidence type="ECO:0000259" key="1">
    <source>
        <dbReference type="PROSITE" id="PS51335"/>
    </source>
</evidence>
<dbReference type="Proteomes" id="UP000030755">
    <property type="component" value="Unassembled WGS sequence"/>
</dbReference>
<proteinExistence type="predicted"/>
<dbReference type="GO" id="GO:0007015">
    <property type="term" value="P:actin filament organization"/>
    <property type="evidence" value="ECO:0007669"/>
    <property type="project" value="TreeGrafter"/>
</dbReference>
<evidence type="ECO:0000313" key="2">
    <source>
        <dbReference type="EMBL" id="EPZ33132.1"/>
    </source>
</evidence>
<protein>
    <submittedName>
        <fullName evidence="2">Engulfment/cell motility, ELMO domain-containing protein</fullName>
    </submittedName>
</protein>
<dbReference type="AlphaFoldDB" id="A0A075AWR6"/>
<gene>
    <name evidence="2" type="ORF">O9G_005001</name>
</gene>
<evidence type="ECO:0000313" key="3">
    <source>
        <dbReference type="Proteomes" id="UP000030755"/>
    </source>
</evidence>
<dbReference type="HOGENOM" id="CLU_1384857_0_0_1"/>
<dbReference type="EMBL" id="KE561073">
    <property type="protein sequence ID" value="EPZ33132.1"/>
    <property type="molecule type" value="Genomic_DNA"/>
</dbReference>
<dbReference type="InterPro" id="IPR006816">
    <property type="entry name" value="ELMO_dom"/>
</dbReference>
<feature type="domain" description="ELMO" evidence="1">
    <location>
        <begin position="99"/>
        <end position="197"/>
    </location>
</feature>
<keyword evidence="3" id="KW-1185">Reference proteome</keyword>
<dbReference type="GO" id="GO:0048870">
    <property type="term" value="P:cell motility"/>
    <property type="evidence" value="ECO:0007669"/>
    <property type="project" value="TreeGrafter"/>
</dbReference>
<dbReference type="PANTHER" id="PTHR12771:SF56">
    <property type="entry name" value="CED-12"/>
    <property type="match status" value="1"/>
</dbReference>
<name>A0A075AWR6_ROZAC</name>
<dbReference type="PANTHER" id="PTHR12771">
    <property type="entry name" value="ENGULFMENT AND CELL MOTILITY"/>
    <property type="match status" value="1"/>
</dbReference>
<sequence>MCRIKVHEECKSVSSIDLLLNGNAKYHGESSKEQEVFADEYLPNPLCRENAGRCPEYTQIYDMIIDMIDHNENLKNSLLDDLQIKHELMQTKFNGDDDKHVSLLKELWSTLFPENPDIDHVSEHWKFLGFQNHSPATDFRGMGLLGLTNLLYCAQNYTEAIRGIIIHDDLHYPWAATGINVTAYLVKLQSIQINGLL</sequence>
<dbReference type="GO" id="GO:0005886">
    <property type="term" value="C:plasma membrane"/>
    <property type="evidence" value="ECO:0007669"/>
    <property type="project" value="TreeGrafter"/>
</dbReference>
<dbReference type="InterPro" id="IPR050868">
    <property type="entry name" value="ELMO_domain-containing"/>
</dbReference>
<dbReference type="OrthoDB" id="67155at2759"/>
<organism evidence="2 3">
    <name type="scientific">Rozella allomycis (strain CSF55)</name>
    <dbReference type="NCBI Taxonomy" id="988480"/>
    <lineage>
        <taxon>Eukaryota</taxon>
        <taxon>Fungi</taxon>
        <taxon>Fungi incertae sedis</taxon>
        <taxon>Cryptomycota</taxon>
        <taxon>Cryptomycota incertae sedis</taxon>
        <taxon>Rozella</taxon>
    </lineage>
</organism>
<dbReference type="Pfam" id="PF04727">
    <property type="entry name" value="ELMO_CED12"/>
    <property type="match status" value="1"/>
</dbReference>